<keyword evidence="2" id="KW-0449">Lipoprotein</keyword>
<keyword evidence="1" id="KW-0472">Membrane</keyword>
<dbReference type="Gene3D" id="2.60.40.4150">
    <property type="entry name" value="Type VI secretion system, lipoprotein SciN"/>
    <property type="match status" value="1"/>
</dbReference>
<name>A0ABX2LWQ0_9BURK</name>
<dbReference type="Proteomes" id="UP000536746">
    <property type="component" value="Unassembled WGS sequence"/>
</dbReference>
<comment type="caution">
    <text evidence="2">The sequence shown here is derived from an EMBL/GenBank/DDBJ whole genome shotgun (WGS) entry which is preliminary data.</text>
</comment>
<dbReference type="RefSeq" id="WP_148664531.1">
    <property type="nucleotide sequence ID" value="NZ_CP018845.1"/>
</dbReference>
<organism evidence="2 3">
    <name type="scientific">Herbaspirillum robiniae</name>
    <dbReference type="NCBI Taxonomy" id="2014887"/>
    <lineage>
        <taxon>Bacteria</taxon>
        <taxon>Pseudomonadati</taxon>
        <taxon>Pseudomonadota</taxon>
        <taxon>Betaproteobacteria</taxon>
        <taxon>Burkholderiales</taxon>
        <taxon>Oxalobacteraceae</taxon>
        <taxon>Herbaspirillum</taxon>
    </lineage>
</organism>
<keyword evidence="1" id="KW-1133">Transmembrane helix</keyword>
<dbReference type="InterPro" id="IPR017734">
    <property type="entry name" value="T6SS_SciN"/>
</dbReference>
<dbReference type="NCBIfam" id="TIGR03352">
    <property type="entry name" value="VI_chp_3"/>
    <property type="match status" value="1"/>
</dbReference>
<evidence type="ECO:0000313" key="3">
    <source>
        <dbReference type="Proteomes" id="UP000536746"/>
    </source>
</evidence>
<feature type="transmembrane region" description="Helical" evidence="1">
    <location>
        <begin position="26"/>
        <end position="45"/>
    </location>
</feature>
<proteinExistence type="predicted"/>
<dbReference type="Pfam" id="PF12790">
    <property type="entry name" value="T6SS-SciN"/>
    <property type="match status" value="1"/>
</dbReference>
<evidence type="ECO:0000313" key="2">
    <source>
        <dbReference type="EMBL" id="NUU02183.1"/>
    </source>
</evidence>
<keyword evidence="1" id="KW-0812">Transmembrane</keyword>
<reference evidence="2 3" key="1">
    <citation type="journal article" date="2020" name="Front. Plant Sci.">
        <title>Isolation of Rhizosphere Bacteria That Improve Quality and Water Stress Tolerance in Greenhouse Ornamentals.</title>
        <authorList>
            <person name="Nordstedt N.P."/>
            <person name="Jones M.L."/>
        </authorList>
    </citation>
    <scope>NUCLEOTIDE SEQUENCE [LARGE SCALE GENOMIC DNA]</scope>
    <source>
        <strain evidence="2 3">C6C2</strain>
    </source>
</reference>
<gene>
    <name evidence="2" type="primary">tssJ</name>
    <name evidence="2" type="ORF">HNO84_11285</name>
</gene>
<accession>A0ABX2LWQ0</accession>
<dbReference type="EMBL" id="JABFMT010000009">
    <property type="protein sequence ID" value="NUU02183.1"/>
    <property type="molecule type" value="Genomic_DNA"/>
</dbReference>
<sequence length="255" mass="27177">MALQSERTRQGDCTGGAGRRDRLPGWMAWAAVALAVAMGAGCAAANSAMGGNSRKDALAEVAWEFAKDGVMLEVAAEPNLNRYGNESHTLLVGVYQMEDSAAFYKMIADPAALSRSLAVNKGNEGFVQFTRYVVEPGQHSILVLDRAQKAKFIGVVAGYYQMSGPTSARLFEIPLTVSSEGMVSKTWKAAPAQLAARLNFGADAIVNAERLNYDPSEKKMQQAVPLDGGGKEIKLTADNIQGAVQAYQGLKKIGD</sequence>
<dbReference type="InterPro" id="IPR038706">
    <property type="entry name" value="Type_VI_SciN-like_sf"/>
</dbReference>
<keyword evidence="3" id="KW-1185">Reference proteome</keyword>
<protein>
    <submittedName>
        <fullName evidence="2">Type VI secretion system lipoprotein TssJ</fullName>
    </submittedName>
</protein>
<evidence type="ECO:0000256" key="1">
    <source>
        <dbReference type="SAM" id="Phobius"/>
    </source>
</evidence>